<keyword evidence="3" id="KW-1185">Reference proteome</keyword>
<dbReference type="Pfam" id="PF13663">
    <property type="entry name" value="DUF4148"/>
    <property type="match status" value="2"/>
</dbReference>
<evidence type="ECO:0000313" key="3">
    <source>
        <dbReference type="Proteomes" id="UP000554144"/>
    </source>
</evidence>
<name>A0A853H8L9_9BURK</name>
<dbReference type="OrthoDB" id="8656910at2"/>
<comment type="caution">
    <text evidence="2">The sequence shown here is derived from an EMBL/GenBank/DDBJ whole genome shotgun (WGS) entry which is preliminary data.</text>
</comment>
<organism evidence="2 3">
    <name type="scientific">Pollutimonas harenae</name>
    <dbReference type="NCBI Taxonomy" id="657015"/>
    <lineage>
        <taxon>Bacteria</taxon>
        <taxon>Pseudomonadati</taxon>
        <taxon>Pseudomonadota</taxon>
        <taxon>Betaproteobacteria</taxon>
        <taxon>Burkholderiales</taxon>
        <taxon>Alcaligenaceae</taxon>
        <taxon>Pollutimonas</taxon>
    </lineage>
</organism>
<sequence>MTRTQVSAIAFAFSALFAGQAMAANTNATLTRDQVRAELADAVRTGNIVTGESSARLNEQFPALYPEQQTHSTVTRTQVQAELADAIRSGNIVVGESSAKLNEQFPNQYAQQDVDSKTRAEVRTELAEAAAHGWFDRHIEA</sequence>
<protein>
    <submittedName>
        <fullName evidence="2">DUF4148 domain-containing protein</fullName>
    </submittedName>
</protein>
<keyword evidence="1" id="KW-0732">Signal</keyword>
<dbReference type="AlphaFoldDB" id="A0A853H8L9"/>
<proteinExistence type="predicted"/>
<dbReference type="RefSeq" id="WP_130040293.1">
    <property type="nucleotide sequence ID" value="NZ_JACCEV010000003.1"/>
</dbReference>
<reference evidence="2 3" key="1">
    <citation type="submission" date="2020-07" db="EMBL/GenBank/DDBJ databases">
        <title>Taxonomic revisions and descriptions of new bacterial species based on genomic comparisons in the high-G+C-content subgroup of the family Alcaligenaceae.</title>
        <authorList>
            <person name="Szabo A."/>
            <person name="Felfoldi T."/>
        </authorList>
    </citation>
    <scope>NUCLEOTIDE SEQUENCE [LARGE SCALE GENOMIC DNA]</scope>
    <source>
        <strain evidence="2 3">DSM 25667</strain>
    </source>
</reference>
<gene>
    <name evidence="2" type="ORF">H0A62_12340</name>
</gene>
<accession>A0A853H8L9</accession>
<feature type="chain" id="PRO_5032864259" evidence="1">
    <location>
        <begin position="24"/>
        <end position="141"/>
    </location>
</feature>
<dbReference type="EMBL" id="JACCEV010000003">
    <property type="protein sequence ID" value="NYT86394.1"/>
    <property type="molecule type" value="Genomic_DNA"/>
</dbReference>
<dbReference type="InterPro" id="IPR025421">
    <property type="entry name" value="DUF4148"/>
</dbReference>
<dbReference type="Proteomes" id="UP000554144">
    <property type="component" value="Unassembled WGS sequence"/>
</dbReference>
<evidence type="ECO:0000256" key="1">
    <source>
        <dbReference type="SAM" id="SignalP"/>
    </source>
</evidence>
<feature type="signal peptide" evidence="1">
    <location>
        <begin position="1"/>
        <end position="23"/>
    </location>
</feature>
<evidence type="ECO:0000313" key="2">
    <source>
        <dbReference type="EMBL" id="NYT86394.1"/>
    </source>
</evidence>